<dbReference type="EMBL" id="JAVJAF010000001">
    <property type="protein sequence ID" value="MDR6232756.1"/>
    <property type="molecule type" value="Genomic_DNA"/>
</dbReference>
<reference evidence="1" key="1">
    <citation type="submission" date="2023-08" db="EMBL/GenBank/DDBJ databases">
        <title>Functional and genomic diversity of the sorghum phyllosphere microbiome.</title>
        <authorList>
            <person name="Shade A."/>
        </authorList>
    </citation>
    <scope>NUCLEOTIDE SEQUENCE</scope>
    <source>
        <strain evidence="1">SORGH_AS_0201</strain>
    </source>
</reference>
<comment type="caution">
    <text evidence="1">The sequence shown here is derived from an EMBL/GenBank/DDBJ whole genome shotgun (WGS) entry which is preliminary data.</text>
</comment>
<protein>
    <submittedName>
        <fullName evidence="1">Uncharacterized protein</fullName>
    </submittedName>
</protein>
<sequence>MISTAPPLSTAEWASAHPGELVAEEAMALLIVTAWQHLVLRLRSRTRVRW</sequence>
<organism evidence="1 2">
    <name type="scientific">Pseudomonas oryzihabitans</name>
    <dbReference type="NCBI Taxonomy" id="47885"/>
    <lineage>
        <taxon>Bacteria</taxon>
        <taxon>Pseudomonadati</taxon>
        <taxon>Pseudomonadota</taxon>
        <taxon>Gammaproteobacteria</taxon>
        <taxon>Pseudomonadales</taxon>
        <taxon>Pseudomonadaceae</taxon>
        <taxon>Pseudomonas</taxon>
    </lineage>
</organism>
<name>A0AAJ2BEF7_9PSED</name>
<proteinExistence type="predicted"/>
<dbReference type="RefSeq" id="WP_167509189.1">
    <property type="nucleotide sequence ID" value="NZ_CP021645.1"/>
</dbReference>
<evidence type="ECO:0000313" key="2">
    <source>
        <dbReference type="Proteomes" id="UP001268036"/>
    </source>
</evidence>
<evidence type="ECO:0000313" key="1">
    <source>
        <dbReference type="EMBL" id="MDR6232756.1"/>
    </source>
</evidence>
<dbReference type="Proteomes" id="UP001268036">
    <property type="component" value="Unassembled WGS sequence"/>
</dbReference>
<accession>A0AAJ2BEF7</accession>
<gene>
    <name evidence="1" type="ORF">QE440_000497</name>
</gene>
<dbReference type="AlphaFoldDB" id="A0AAJ2BEF7"/>